<keyword evidence="3" id="KW-1185">Reference proteome</keyword>
<evidence type="ECO:0000313" key="3">
    <source>
        <dbReference type="Proteomes" id="UP000325577"/>
    </source>
</evidence>
<accession>A0A5J5AY51</accession>
<evidence type="ECO:0000313" key="2">
    <source>
        <dbReference type="EMBL" id="KAA8534702.1"/>
    </source>
</evidence>
<gene>
    <name evidence="2" type="ORF">F0562_032219</name>
</gene>
<protein>
    <submittedName>
        <fullName evidence="2">Uncharacterized protein</fullName>
    </submittedName>
</protein>
<evidence type="ECO:0000256" key="1">
    <source>
        <dbReference type="SAM" id="MobiDB-lite"/>
    </source>
</evidence>
<dbReference type="EMBL" id="CM018041">
    <property type="protein sequence ID" value="KAA8534702.1"/>
    <property type="molecule type" value="Genomic_DNA"/>
</dbReference>
<dbReference type="AlphaFoldDB" id="A0A5J5AY51"/>
<organism evidence="2 3">
    <name type="scientific">Nyssa sinensis</name>
    <dbReference type="NCBI Taxonomy" id="561372"/>
    <lineage>
        <taxon>Eukaryota</taxon>
        <taxon>Viridiplantae</taxon>
        <taxon>Streptophyta</taxon>
        <taxon>Embryophyta</taxon>
        <taxon>Tracheophyta</taxon>
        <taxon>Spermatophyta</taxon>
        <taxon>Magnoliopsida</taxon>
        <taxon>eudicotyledons</taxon>
        <taxon>Gunneridae</taxon>
        <taxon>Pentapetalae</taxon>
        <taxon>asterids</taxon>
        <taxon>Cornales</taxon>
        <taxon>Nyssaceae</taxon>
        <taxon>Nyssa</taxon>
    </lineage>
</organism>
<name>A0A5J5AY51_9ASTE</name>
<feature type="region of interest" description="Disordered" evidence="1">
    <location>
        <begin position="1"/>
        <end position="41"/>
    </location>
</feature>
<proteinExistence type="predicted"/>
<reference evidence="2 3" key="1">
    <citation type="submission" date="2019-09" db="EMBL/GenBank/DDBJ databases">
        <title>A chromosome-level genome assembly of the Chinese tupelo Nyssa sinensis.</title>
        <authorList>
            <person name="Yang X."/>
            <person name="Kang M."/>
            <person name="Yang Y."/>
            <person name="Xiong H."/>
            <person name="Wang M."/>
            <person name="Zhang Z."/>
            <person name="Wang Z."/>
            <person name="Wu H."/>
            <person name="Ma T."/>
            <person name="Liu J."/>
            <person name="Xi Z."/>
        </authorList>
    </citation>
    <scope>NUCLEOTIDE SEQUENCE [LARGE SCALE GENOMIC DNA]</scope>
    <source>
        <strain evidence="2">J267</strain>
        <tissue evidence="2">Leaf</tissue>
    </source>
</reference>
<sequence length="208" mass="22798">MLSVSNSTEFEGIGESGESNFEEVDSVEIGDAPEPRGPKANHFTSYSLDILKITYNILATISYRKKRAIVVVPTTSILAKRVTLADASSLEKTRTEEHDRPTEVALTLGEIEDSKVRITDVVGTSNPLKTGRGKEVTTTILDKHGPLMSFIDDAIKMGRDLSLKKVPEELAQVSVTLAVHTGFISLSRACHIMATLKRIKYESHDLEA</sequence>
<dbReference type="Proteomes" id="UP000325577">
    <property type="component" value="Linkage Group LG18"/>
</dbReference>